<name>A0A0C5PWS9_LATSK</name>
<reference evidence="1" key="1">
    <citation type="submission" date="2013-08" db="EMBL/GenBank/DDBJ databases">
        <title>Genetic Structure of Residential Plasmids in Lactobacillus sakei KCA311.</title>
        <authorList>
            <person name="Woo D.R."/>
            <person name="Ahn C."/>
        </authorList>
    </citation>
    <scope>NUCLEOTIDE SEQUENCE</scope>
    <source>
        <strain evidence="1">KCA311</strain>
        <plasmid evidence="1">pKCA54</plasmid>
    </source>
</reference>
<dbReference type="EMBL" id="KF559312">
    <property type="protein sequence ID" value="AJQ16913.1"/>
    <property type="molecule type" value="Genomic_DNA"/>
</dbReference>
<geneLocation type="plasmid" evidence="1">
    <name>pKCA54</name>
</geneLocation>
<evidence type="ECO:0008006" key="2">
    <source>
        <dbReference type="Google" id="ProtNLM"/>
    </source>
</evidence>
<evidence type="ECO:0000313" key="1">
    <source>
        <dbReference type="EMBL" id="AJQ16913.1"/>
    </source>
</evidence>
<organism evidence="1">
    <name type="scientific">Latilactobacillus sakei</name>
    <name type="common">Lactobacillus sakei</name>
    <dbReference type="NCBI Taxonomy" id="1599"/>
    <lineage>
        <taxon>Bacteria</taxon>
        <taxon>Bacillati</taxon>
        <taxon>Bacillota</taxon>
        <taxon>Bacilli</taxon>
        <taxon>Lactobacillales</taxon>
        <taxon>Lactobacillaceae</taxon>
        <taxon>Latilactobacillus</taxon>
    </lineage>
</organism>
<keyword evidence="1" id="KW-0614">Plasmid</keyword>
<accession>A0A0C5PWS9</accession>
<dbReference type="AlphaFoldDB" id="A0A0C5PWS9"/>
<protein>
    <recommendedName>
        <fullName evidence="2">DNA-directed RNA polymerase beta subunit</fullName>
    </recommendedName>
</protein>
<proteinExistence type="predicted"/>
<dbReference type="RefSeq" id="WP_172685473.1">
    <property type="nucleotide sequence ID" value="NZ_KF559312.1"/>
</dbReference>
<sequence>MNKQEFDPNLVTQFLNQYQDRGMMKWQGFYLSDHTASLNKVDREDEIKLNRRHSEQMALNEIESCLSQALEKSQVVRVERSLQDQNGYVVPFIEGKIEGYYQDKLMIGGEFIAINEIYAISLMK</sequence>